<organism evidence="18 19">
    <name type="scientific">Morella rubra</name>
    <name type="common">Chinese bayberry</name>
    <dbReference type="NCBI Taxonomy" id="262757"/>
    <lineage>
        <taxon>Eukaryota</taxon>
        <taxon>Viridiplantae</taxon>
        <taxon>Streptophyta</taxon>
        <taxon>Embryophyta</taxon>
        <taxon>Tracheophyta</taxon>
        <taxon>Spermatophyta</taxon>
        <taxon>Magnoliopsida</taxon>
        <taxon>eudicotyledons</taxon>
        <taxon>Gunneridae</taxon>
        <taxon>Pentapetalae</taxon>
        <taxon>rosids</taxon>
        <taxon>fabids</taxon>
        <taxon>Fagales</taxon>
        <taxon>Myricaceae</taxon>
        <taxon>Morella</taxon>
    </lineage>
</organism>
<evidence type="ECO:0000256" key="6">
    <source>
        <dbReference type="ARBA" id="ARBA00022729"/>
    </source>
</evidence>
<gene>
    <name evidence="18" type="ORF">CJ030_MR8G014234</name>
</gene>
<feature type="domain" description="Protein kinase" evidence="17">
    <location>
        <begin position="103"/>
        <end position="370"/>
    </location>
</feature>
<evidence type="ECO:0000256" key="7">
    <source>
        <dbReference type="ARBA" id="ARBA00022741"/>
    </source>
</evidence>
<dbReference type="CDD" id="cd14066">
    <property type="entry name" value="STKc_IRAK"/>
    <property type="match status" value="1"/>
</dbReference>
<evidence type="ECO:0000256" key="10">
    <source>
        <dbReference type="ARBA" id="ARBA00022989"/>
    </source>
</evidence>
<dbReference type="OrthoDB" id="4062651at2759"/>
<keyword evidence="9" id="KW-0067">ATP-binding</keyword>
<dbReference type="GO" id="GO:0016020">
    <property type="term" value="C:membrane"/>
    <property type="evidence" value="ECO:0007669"/>
    <property type="project" value="UniProtKB-SubCell"/>
</dbReference>
<evidence type="ECO:0000256" key="2">
    <source>
        <dbReference type="ARBA" id="ARBA00012513"/>
    </source>
</evidence>
<dbReference type="InterPro" id="IPR011009">
    <property type="entry name" value="Kinase-like_dom_sf"/>
</dbReference>
<proteinExistence type="predicted"/>
<comment type="caution">
    <text evidence="18">The sequence shown here is derived from an EMBL/GenBank/DDBJ whole genome shotgun (WGS) entry which is preliminary data.</text>
</comment>
<evidence type="ECO:0000313" key="19">
    <source>
        <dbReference type="Proteomes" id="UP000516437"/>
    </source>
</evidence>
<name>A0A6A1UV82_9ROSI</name>
<keyword evidence="7" id="KW-0547">Nucleotide-binding</keyword>
<keyword evidence="13" id="KW-0325">Glycoprotein</keyword>
<dbReference type="InterPro" id="IPR008271">
    <property type="entry name" value="Ser/Thr_kinase_AS"/>
</dbReference>
<evidence type="ECO:0000256" key="14">
    <source>
        <dbReference type="ARBA" id="ARBA00047899"/>
    </source>
</evidence>
<dbReference type="FunFam" id="1.10.510.10:FF:000287">
    <property type="entry name" value="probable LRR receptor-like serine/threonine-protein kinase RKF3"/>
    <property type="match status" value="1"/>
</dbReference>
<keyword evidence="11 16" id="KW-0472">Membrane</keyword>
<dbReference type="Gene3D" id="3.30.200.20">
    <property type="entry name" value="Phosphorylase Kinase, domain 1"/>
    <property type="match status" value="1"/>
</dbReference>
<keyword evidence="8" id="KW-0418">Kinase</keyword>
<evidence type="ECO:0000256" key="11">
    <source>
        <dbReference type="ARBA" id="ARBA00023136"/>
    </source>
</evidence>
<evidence type="ECO:0000259" key="17">
    <source>
        <dbReference type="PROSITE" id="PS50011"/>
    </source>
</evidence>
<dbReference type="GO" id="GO:0005524">
    <property type="term" value="F:ATP binding"/>
    <property type="evidence" value="ECO:0007669"/>
    <property type="project" value="UniProtKB-KW"/>
</dbReference>
<dbReference type="PANTHER" id="PTHR47973">
    <property type="entry name" value="CYSTEINE-RICH RECEPTOR-LIKE PROTEIN KINASE 3"/>
    <property type="match status" value="1"/>
</dbReference>
<evidence type="ECO:0000313" key="18">
    <source>
        <dbReference type="EMBL" id="KAB1204315.1"/>
    </source>
</evidence>
<sequence length="370" mass="41842">MPRRALELLDAPAPAPANSLLQMQSSPAQWGSPLLFFFLGALLVLVILLILILILWKFVKPADVLKLATRENMRLESTDVFSGNPRTISHFDLQTLKKATNSFHRANLLGKGGFGPVYRGKLEDGRLVAVKKLSLDTSRQGESEFLGEVRTITSIQHRNLVRLLGYCSDGPQRLLVYDYMKNRSLDLVIYGKGDQFLPWSIRFQIIVGIARGLQYLHEDSHFRIVHSDIKASNILLDGKFQPRIGDFGLARFFPEDQTFLSSPFAGTLGYTAPEYAIRGELSEKADIYSFGVLVLEIIGSRKNTDFSLPSEMQYLPDYAWRLCERSRVLDLVDPKMREDGFMEKDILLAIHVAFLCLQPHANLRPPCQRS</sequence>
<dbReference type="EC" id="2.7.11.1" evidence="2"/>
<evidence type="ECO:0000256" key="9">
    <source>
        <dbReference type="ARBA" id="ARBA00022840"/>
    </source>
</evidence>
<comment type="catalytic activity">
    <reaction evidence="15">
        <text>L-seryl-[protein] + ATP = O-phospho-L-seryl-[protein] + ADP + H(+)</text>
        <dbReference type="Rhea" id="RHEA:17989"/>
        <dbReference type="Rhea" id="RHEA-COMP:9863"/>
        <dbReference type="Rhea" id="RHEA-COMP:11604"/>
        <dbReference type="ChEBI" id="CHEBI:15378"/>
        <dbReference type="ChEBI" id="CHEBI:29999"/>
        <dbReference type="ChEBI" id="CHEBI:30616"/>
        <dbReference type="ChEBI" id="CHEBI:83421"/>
        <dbReference type="ChEBI" id="CHEBI:456216"/>
        <dbReference type="EC" id="2.7.11.1"/>
    </reaction>
</comment>
<feature type="transmembrane region" description="Helical" evidence="16">
    <location>
        <begin position="34"/>
        <end position="56"/>
    </location>
</feature>
<dbReference type="Pfam" id="PF00069">
    <property type="entry name" value="Pkinase"/>
    <property type="match status" value="1"/>
</dbReference>
<dbReference type="InterPro" id="IPR000719">
    <property type="entry name" value="Prot_kinase_dom"/>
</dbReference>
<evidence type="ECO:0000256" key="3">
    <source>
        <dbReference type="ARBA" id="ARBA00022527"/>
    </source>
</evidence>
<dbReference type="PROSITE" id="PS50011">
    <property type="entry name" value="PROTEIN_KINASE_DOM"/>
    <property type="match status" value="1"/>
</dbReference>
<keyword evidence="3" id="KW-0723">Serine/threonine-protein kinase</keyword>
<reference evidence="18 19" key="1">
    <citation type="journal article" date="2019" name="Plant Biotechnol. J.">
        <title>The red bayberry genome and genetic basis of sex determination.</title>
        <authorList>
            <person name="Jia H.M."/>
            <person name="Jia H.J."/>
            <person name="Cai Q.L."/>
            <person name="Wang Y."/>
            <person name="Zhao H.B."/>
            <person name="Yang W.F."/>
            <person name="Wang G.Y."/>
            <person name="Li Y.H."/>
            <person name="Zhan D.L."/>
            <person name="Shen Y.T."/>
            <person name="Niu Q.F."/>
            <person name="Chang L."/>
            <person name="Qiu J."/>
            <person name="Zhao L."/>
            <person name="Xie H.B."/>
            <person name="Fu W.Y."/>
            <person name="Jin J."/>
            <person name="Li X.W."/>
            <person name="Jiao Y."/>
            <person name="Zhou C.C."/>
            <person name="Tu T."/>
            <person name="Chai C.Y."/>
            <person name="Gao J.L."/>
            <person name="Fan L.J."/>
            <person name="van de Weg E."/>
            <person name="Wang J.Y."/>
            <person name="Gao Z.S."/>
        </authorList>
    </citation>
    <scope>NUCLEOTIDE SEQUENCE [LARGE SCALE GENOMIC DNA]</scope>
    <source>
        <tissue evidence="18">Leaves</tissue>
    </source>
</reference>
<dbReference type="FunFam" id="3.30.200.20:FF:000327">
    <property type="entry name" value="Cysteine-rich receptor-like protein kinase 10"/>
    <property type="match status" value="1"/>
</dbReference>
<dbReference type="PROSITE" id="PS00108">
    <property type="entry name" value="PROTEIN_KINASE_ST"/>
    <property type="match status" value="1"/>
</dbReference>
<evidence type="ECO:0000256" key="16">
    <source>
        <dbReference type="SAM" id="Phobius"/>
    </source>
</evidence>
<keyword evidence="4" id="KW-0808">Transferase</keyword>
<evidence type="ECO:0000256" key="12">
    <source>
        <dbReference type="ARBA" id="ARBA00023170"/>
    </source>
</evidence>
<keyword evidence="5 16" id="KW-0812">Transmembrane</keyword>
<keyword evidence="19" id="KW-1185">Reference proteome</keyword>
<comment type="catalytic activity">
    <reaction evidence="14">
        <text>L-threonyl-[protein] + ATP = O-phospho-L-threonyl-[protein] + ADP + H(+)</text>
        <dbReference type="Rhea" id="RHEA:46608"/>
        <dbReference type="Rhea" id="RHEA-COMP:11060"/>
        <dbReference type="Rhea" id="RHEA-COMP:11605"/>
        <dbReference type="ChEBI" id="CHEBI:15378"/>
        <dbReference type="ChEBI" id="CHEBI:30013"/>
        <dbReference type="ChEBI" id="CHEBI:30616"/>
        <dbReference type="ChEBI" id="CHEBI:61977"/>
        <dbReference type="ChEBI" id="CHEBI:456216"/>
        <dbReference type="EC" id="2.7.11.1"/>
    </reaction>
</comment>
<keyword evidence="12" id="KW-0675">Receptor</keyword>
<evidence type="ECO:0000256" key="13">
    <source>
        <dbReference type="ARBA" id="ARBA00023180"/>
    </source>
</evidence>
<dbReference type="InterPro" id="IPR052059">
    <property type="entry name" value="CR_Ser/Thr_kinase"/>
</dbReference>
<dbReference type="SUPFAM" id="SSF56112">
    <property type="entry name" value="Protein kinase-like (PK-like)"/>
    <property type="match status" value="1"/>
</dbReference>
<dbReference type="GO" id="GO:0004674">
    <property type="term" value="F:protein serine/threonine kinase activity"/>
    <property type="evidence" value="ECO:0007669"/>
    <property type="project" value="UniProtKB-KW"/>
</dbReference>
<keyword evidence="6" id="KW-0732">Signal</keyword>
<dbReference type="AlphaFoldDB" id="A0A6A1UV82"/>
<evidence type="ECO:0000256" key="5">
    <source>
        <dbReference type="ARBA" id="ARBA00022692"/>
    </source>
</evidence>
<evidence type="ECO:0000256" key="8">
    <source>
        <dbReference type="ARBA" id="ARBA00022777"/>
    </source>
</evidence>
<dbReference type="EMBL" id="RXIC02000026">
    <property type="protein sequence ID" value="KAB1204315.1"/>
    <property type="molecule type" value="Genomic_DNA"/>
</dbReference>
<evidence type="ECO:0000256" key="4">
    <source>
        <dbReference type="ARBA" id="ARBA00022679"/>
    </source>
</evidence>
<evidence type="ECO:0000256" key="15">
    <source>
        <dbReference type="ARBA" id="ARBA00048679"/>
    </source>
</evidence>
<accession>A0A6A1UV82</accession>
<dbReference type="Proteomes" id="UP000516437">
    <property type="component" value="Chromosome 8"/>
</dbReference>
<dbReference type="Gene3D" id="1.10.510.10">
    <property type="entry name" value="Transferase(Phosphotransferase) domain 1"/>
    <property type="match status" value="1"/>
</dbReference>
<evidence type="ECO:0000256" key="1">
    <source>
        <dbReference type="ARBA" id="ARBA00004479"/>
    </source>
</evidence>
<comment type="subcellular location">
    <subcellularLocation>
        <location evidence="1">Membrane</location>
        <topology evidence="1">Single-pass type I membrane protein</topology>
    </subcellularLocation>
</comment>
<keyword evidence="10 16" id="KW-1133">Transmembrane helix</keyword>
<dbReference type="SMART" id="SM00220">
    <property type="entry name" value="S_TKc"/>
    <property type="match status" value="1"/>
</dbReference>
<protein>
    <recommendedName>
        <fullName evidence="2">non-specific serine/threonine protein kinase</fullName>
        <ecNumber evidence="2">2.7.11.1</ecNumber>
    </recommendedName>
</protein>